<evidence type="ECO:0000313" key="1">
    <source>
        <dbReference type="EMBL" id="MFB9713721.1"/>
    </source>
</evidence>
<reference evidence="1 2" key="1">
    <citation type="submission" date="2024-09" db="EMBL/GenBank/DDBJ databases">
        <authorList>
            <person name="Sun Q."/>
            <person name="Mori K."/>
        </authorList>
    </citation>
    <scope>NUCLEOTIDE SEQUENCE [LARGE SCALE GENOMIC DNA]</scope>
    <source>
        <strain evidence="1 2">JCM 13519</strain>
    </source>
</reference>
<keyword evidence="2" id="KW-1185">Reference proteome</keyword>
<protein>
    <submittedName>
        <fullName evidence="1">DUF1045 domain-containing protein</fullName>
    </submittedName>
</protein>
<sequence>MSGRVAIYAAPGTSPTDVDGGQLRRRAELWLGRSVAGFPVTASSPEGWTRGAVDEITADARRYGFHGTFKAPFRLAEGRTLGEIDAALARFATGHPPVVLPELALSRIGSFFALVPGAPAEPLNALAAELVQEFDGFRAPPDAAETARRKPGALSGRQREALERWGYPYVLDDFRFHLTLTDRIELRRQGEVDAVLRRWFADSLGRTIQLDTLALFTELAPGEPFMLHSVHPLRGAIDPLLPDLHRPDVMAEGNA</sequence>
<comment type="caution">
    <text evidence="1">The sequence shown here is derived from an EMBL/GenBank/DDBJ whole genome shotgun (WGS) entry which is preliminary data.</text>
</comment>
<dbReference type="PIRSF" id="PIRSF033328">
    <property type="entry name" value="Phest_Mll4975"/>
    <property type="match status" value="1"/>
</dbReference>
<dbReference type="Pfam" id="PF06299">
    <property type="entry name" value="DUF1045"/>
    <property type="match status" value="1"/>
</dbReference>
<organism evidence="1 2">
    <name type="scientific">Arthrobacter methylotrophus</name>
    <dbReference type="NCBI Taxonomy" id="121291"/>
    <lineage>
        <taxon>Bacteria</taxon>
        <taxon>Bacillati</taxon>
        <taxon>Actinomycetota</taxon>
        <taxon>Actinomycetes</taxon>
        <taxon>Micrococcales</taxon>
        <taxon>Micrococcaceae</taxon>
        <taxon>Arthrobacter</taxon>
    </lineage>
</organism>
<dbReference type="InterPro" id="IPR009389">
    <property type="entry name" value="DUF1045"/>
</dbReference>
<gene>
    <name evidence="1" type="ORF">ACFFPI_06080</name>
</gene>
<dbReference type="RefSeq" id="WP_345053264.1">
    <property type="nucleotide sequence ID" value="NZ_BAABED010000001.1"/>
</dbReference>
<name>A0ABV5UMH3_9MICC</name>
<dbReference type="EMBL" id="JBHMBH010000012">
    <property type="protein sequence ID" value="MFB9713721.1"/>
    <property type="molecule type" value="Genomic_DNA"/>
</dbReference>
<accession>A0ABV5UMH3</accession>
<evidence type="ECO:0000313" key="2">
    <source>
        <dbReference type="Proteomes" id="UP001589536"/>
    </source>
</evidence>
<proteinExistence type="predicted"/>
<dbReference type="Proteomes" id="UP001589536">
    <property type="component" value="Unassembled WGS sequence"/>
</dbReference>